<evidence type="ECO:0000313" key="3">
    <source>
        <dbReference type="Proteomes" id="UP000053831"/>
    </source>
</evidence>
<gene>
    <name evidence="2" type="ORF">ESCO_001239</name>
</gene>
<dbReference type="AlphaFoldDB" id="A0A0M8MYV8"/>
<dbReference type="InterPro" id="IPR023375">
    <property type="entry name" value="ADC_dom_sf"/>
</dbReference>
<dbReference type="EMBL" id="LGSR01000020">
    <property type="protein sequence ID" value="KOS19627.1"/>
    <property type="molecule type" value="Genomic_DNA"/>
</dbReference>
<dbReference type="Gene3D" id="2.40.400.10">
    <property type="entry name" value="Acetoacetate decarboxylase-like"/>
    <property type="match status" value="1"/>
</dbReference>
<comment type="caution">
    <text evidence="2">The sequence shown here is derived from an EMBL/GenBank/DDBJ whole genome shotgun (WGS) entry which is preliminary data.</text>
</comment>
<name>A0A0M8MYV8_ESCWE</name>
<dbReference type="PANTHER" id="PTHR40518">
    <property type="entry name" value="ACETOACETATE DECARBOXYLASE"/>
    <property type="match status" value="1"/>
</dbReference>
<dbReference type="Proteomes" id="UP000053831">
    <property type="component" value="Unassembled WGS sequence"/>
</dbReference>
<evidence type="ECO:0000256" key="1">
    <source>
        <dbReference type="SAM" id="MobiDB-lite"/>
    </source>
</evidence>
<keyword evidence="3" id="KW-1185">Reference proteome</keyword>
<proteinExistence type="predicted"/>
<dbReference type="SUPFAM" id="SSF160104">
    <property type="entry name" value="Acetoacetate decarboxylase-like"/>
    <property type="match status" value="1"/>
</dbReference>
<sequence>MRTRSTSPGAKPVHEGDVEGPEVANQQEDGPDPSSPEPPRSPDSDSNEHPQASASPIEPIPRIPAPWKVRGDIYSFSLWTSKAKAESMPKHHLFSQLEAHSSFADSESSKPVGGLGSIQILRYKETPVGPYDELVVVPGSYEWERKGPDGRRKGGSNLKISRVYVSQKHTCYNGRLNWNVPKHLARFDWQYDPNGVTTVRVFPHDVSGDPHEPCPSPEPFFQATFKPVRFAPRFPFATEWVAFLGLDTTLVMPPLPAGSGSQGELPGTDRWCSFLPHQYSRRTALGWFDMAQREGNSGRVLGEYENFLPGLGRWQFGVLMEDAELTFHTPLETWEGTSTSSGSGQITRAKL</sequence>
<organism evidence="2 3">
    <name type="scientific">Escovopsis weberi</name>
    <dbReference type="NCBI Taxonomy" id="150374"/>
    <lineage>
        <taxon>Eukaryota</taxon>
        <taxon>Fungi</taxon>
        <taxon>Dikarya</taxon>
        <taxon>Ascomycota</taxon>
        <taxon>Pezizomycotina</taxon>
        <taxon>Sordariomycetes</taxon>
        <taxon>Hypocreomycetidae</taxon>
        <taxon>Hypocreales</taxon>
        <taxon>Hypocreaceae</taxon>
        <taxon>Escovopsis</taxon>
    </lineage>
</organism>
<feature type="region of interest" description="Disordered" evidence="1">
    <location>
        <begin position="1"/>
        <end position="64"/>
    </location>
</feature>
<dbReference type="PANTHER" id="PTHR40518:SF1">
    <property type="entry name" value="ACETOACETATE DECARBOXYLASE"/>
    <property type="match status" value="1"/>
</dbReference>
<dbReference type="OrthoDB" id="9970474at2759"/>
<accession>A0A0M8MYV8</accession>
<reference evidence="2 3" key="1">
    <citation type="submission" date="2015-07" db="EMBL/GenBank/DDBJ databases">
        <title>The genome of the fungus Escovopsis weberi, a specialized disease agent of ant agriculture.</title>
        <authorList>
            <person name="de Man T.J."/>
            <person name="Stajich J.E."/>
            <person name="Kubicek C.P."/>
            <person name="Chenthamara K."/>
            <person name="Atanasova L."/>
            <person name="Druzhinina I.S."/>
            <person name="Birnbaum S."/>
            <person name="Barribeau S.M."/>
            <person name="Teiling C."/>
            <person name="Suen G."/>
            <person name="Currie C."/>
            <person name="Gerardo N.M."/>
        </authorList>
    </citation>
    <scope>NUCLEOTIDE SEQUENCE [LARGE SCALE GENOMIC DNA]</scope>
</reference>
<protein>
    <submittedName>
        <fullName evidence="2">Uncharacterized protein</fullName>
    </submittedName>
</protein>
<evidence type="ECO:0000313" key="2">
    <source>
        <dbReference type="EMBL" id="KOS19627.1"/>
    </source>
</evidence>